<evidence type="ECO:0000313" key="1">
    <source>
        <dbReference type="EMBL" id="AGB07155.1"/>
    </source>
</evidence>
<sequence length="87" mass="9401">MEFLKDRPSKDEIRLIKAGTGIAVAALQTAVKGEVQVKDLVCTAIGTTVSVANTRESERYRINAREDAVWNTVGNILVTNVIASLIS</sequence>
<dbReference type="GeneID" id="40102917"/>
<protein>
    <submittedName>
        <fullName evidence="1">Uncharacterized protein</fullName>
    </submittedName>
</protein>
<name>V9LZN5_9CAUD</name>
<proteinExistence type="predicted"/>
<dbReference type="RefSeq" id="YP_009626017.1">
    <property type="nucleotide sequence ID" value="NC_042136.1"/>
</dbReference>
<dbReference type="EMBL" id="KC131130">
    <property type="protein sequence ID" value="AGB07155.1"/>
    <property type="molecule type" value="Genomic_DNA"/>
</dbReference>
<organism evidence="1 2">
    <name type="scientific">Vibrio phage VP4B</name>
    <dbReference type="NCBI Taxonomy" id="1262540"/>
    <lineage>
        <taxon>Viruses</taxon>
        <taxon>Duplodnaviria</taxon>
        <taxon>Heunggongvirae</taxon>
        <taxon>Uroviricota</taxon>
        <taxon>Caudoviricetes</taxon>
        <taxon>Chimalliviridae</taxon>
        <taxon>Gorgonvirinae</taxon>
        <taxon>Tidunavirus</taxon>
        <taxon>Tidunavirus VP4B</taxon>
    </lineage>
</organism>
<reference evidence="1 2" key="1">
    <citation type="submission" date="2012-11" db="EMBL/GenBank/DDBJ databases">
        <title>Complete genome sequence of a novel phiKZ-like Vibrio phage.</title>
        <authorList>
            <person name="Luo Z."/>
            <person name="Yu Y."/>
        </authorList>
    </citation>
    <scope>NUCLEOTIDE SEQUENCE [LARGE SCALE GENOMIC DNA]</scope>
</reference>
<dbReference type="Proteomes" id="UP000272155">
    <property type="component" value="Segment"/>
</dbReference>
<accession>V9LZN5</accession>
<dbReference type="OrthoDB" id="39326at10239"/>
<dbReference type="KEGG" id="vg:40102917"/>
<keyword evidence="2" id="KW-1185">Reference proteome</keyword>
<evidence type="ECO:0000313" key="2">
    <source>
        <dbReference type="Proteomes" id="UP000272155"/>
    </source>
</evidence>